<keyword evidence="3" id="KW-1185">Reference proteome</keyword>
<gene>
    <name evidence="2" type="ORF">FHW16_005582</name>
</gene>
<keyword evidence="1" id="KW-1133">Transmembrane helix</keyword>
<evidence type="ECO:0000313" key="3">
    <source>
        <dbReference type="Proteomes" id="UP000549052"/>
    </source>
</evidence>
<protein>
    <submittedName>
        <fullName evidence="2">Uncharacterized protein</fullName>
    </submittedName>
</protein>
<evidence type="ECO:0000256" key="1">
    <source>
        <dbReference type="SAM" id="Phobius"/>
    </source>
</evidence>
<proteinExistence type="predicted"/>
<reference evidence="2 3" key="1">
    <citation type="submission" date="2020-07" db="EMBL/GenBank/DDBJ databases">
        <title>Genomic Encyclopedia of Type Strains, Phase IV (KMG-V): Genome sequencing to study the core and pangenomes of soil and plant-associated prokaryotes.</title>
        <authorList>
            <person name="Whitman W."/>
        </authorList>
    </citation>
    <scope>NUCLEOTIDE SEQUENCE [LARGE SCALE GENOMIC DNA]</scope>
    <source>
        <strain evidence="2 3">AN3</strain>
    </source>
</reference>
<evidence type="ECO:0000313" key="2">
    <source>
        <dbReference type="EMBL" id="MBA8881835.1"/>
    </source>
</evidence>
<keyword evidence="1" id="KW-0812">Transmembrane</keyword>
<dbReference type="AlphaFoldDB" id="A0A839EUQ1"/>
<comment type="caution">
    <text evidence="2">The sequence shown here is derived from an EMBL/GenBank/DDBJ whole genome shotgun (WGS) entry which is preliminary data.</text>
</comment>
<keyword evidence="1" id="KW-0472">Membrane</keyword>
<dbReference type="EMBL" id="JACGXN010000017">
    <property type="protein sequence ID" value="MBA8881835.1"/>
    <property type="molecule type" value="Genomic_DNA"/>
</dbReference>
<sequence>MQMPFRFMPAAIYMVALFAIISSTLIVRPSRVSKPFDLHCQYEKYSDCRLVR</sequence>
<feature type="transmembrane region" description="Helical" evidence="1">
    <location>
        <begin position="6"/>
        <end position="27"/>
    </location>
</feature>
<organism evidence="2 3">
    <name type="scientific">Phyllobacterium myrsinacearum</name>
    <dbReference type="NCBI Taxonomy" id="28101"/>
    <lineage>
        <taxon>Bacteria</taxon>
        <taxon>Pseudomonadati</taxon>
        <taxon>Pseudomonadota</taxon>
        <taxon>Alphaproteobacteria</taxon>
        <taxon>Hyphomicrobiales</taxon>
        <taxon>Phyllobacteriaceae</taxon>
        <taxon>Phyllobacterium</taxon>
    </lineage>
</organism>
<name>A0A839EUQ1_9HYPH</name>
<dbReference type="Proteomes" id="UP000549052">
    <property type="component" value="Unassembled WGS sequence"/>
</dbReference>
<accession>A0A839EUQ1</accession>